<evidence type="ECO:0000313" key="1">
    <source>
        <dbReference type="EMBL" id="MBX47616.1"/>
    </source>
</evidence>
<reference evidence="1" key="1">
    <citation type="submission" date="2018-02" db="EMBL/GenBank/DDBJ databases">
        <title>Rhizophora mucronata_Transcriptome.</title>
        <authorList>
            <person name="Meera S.P."/>
            <person name="Sreeshan A."/>
            <person name="Augustine A."/>
        </authorList>
    </citation>
    <scope>NUCLEOTIDE SEQUENCE</scope>
    <source>
        <tissue evidence="1">Leaf</tissue>
    </source>
</reference>
<dbReference type="EMBL" id="GGEC01067132">
    <property type="protein sequence ID" value="MBX47616.1"/>
    <property type="molecule type" value="Transcribed_RNA"/>
</dbReference>
<dbReference type="AlphaFoldDB" id="A0A2P2NYM5"/>
<protein>
    <submittedName>
        <fullName evidence="1">Uncharacterized protein</fullName>
    </submittedName>
</protein>
<name>A0A2P2NYM5_RHIMU</name>
<accession>A0A2P2NYM5</accession>
<proteinExistence type="predicted"/>
<organism evidence="1">
    <name type="scientific">Rhizophora mucronata</name>
    <name type="common">Asiatic mangrove</name>
    <dbReference type="NCBI Taxonomy" id="61149"/>
    <lineage>
        <taxon>Eukaryota</taxon>
        <taxon>Viridiplantae</taxon>
        <taxon>Streptophyta</taxon>
        <taxon>Embryophyta</taxon>
        <taxon>Tracheophyta</taxon>
        <taxon>Spermatophyta</taxon>
        <taxon>Magnoliopsida</taxon>
        <taxon>eudicotyledons</taxon>
        <taxon>Gunneridae</taxon>
        <taxon>Pentapetalae</taxon>
        <taxon>rosids</taxon>
        <taxon>fabids</taxon>
        <taxon>Malpighiales</taxon>
        <taxon>Rhizophoraceae</taxon>
        <taxon>Rhizophora</taxon>
    </lineage>
</organism>
<sequence length="21" mass="2499">MTSEEVSNKETVFFFKKTENC</sequence>